<gene>
    <name evidence="3" type="ORF">BC102111_02912</name>
</gene>
<evidence type="ECO:0000256" key="2">
    <source>
        <dbReference type="SAM" id="SignalP"/>
    </source>
</evidence>
<dbReference type="PROSITE" id="PS51257">
    <property type="entry name" value="PROKAR_LIPOPROTEIN"/>
    <property type="match status" value="1"/>
</dbReference>
<name>A0A2H1K532_9MICO</name>
<keyword evidence="2" id="KW-0732">Signal</keyword>
<feature type="signal peptide" evidence="2">
    <location>
        <begin position="1"/>
        <end position="20"/>
    </location>
</feature>
<evidence type="ECO:0008006" key="5">
    <source>
        <dbReference type="Google" id="ProtNLM"/>
    </source>
</evidence>
<dbReference type="EMBL" id="FXZC01000006">
    <property type="protein sequence ID" value="SMX94833.1"/>
    <property type="molecule type" value="Genomic_DNA"/>
</dbReference>
<dbReference type="AlphaFoldDB" id="A0A2H1K532"/>
<evidence type="ECO:0000256" key="1">
    <source>
        <dbReference type="SAM" id="MobiDB-lite"/>
    </source>
</evidence>
<protein>
    <recommendedName>
        <fullName evidence="5">DUF4352 domain-containing protein</fullName>
    </recommendedName>
</protein>
<dbReference type="GeneID" id="99773641"/>
<evidence type="ECO:0000313" key="4">
    <source>
        <dbReference type="Proteomes" id="UP000234333"/>
    </source>
</evidence>
<proteinExistence type="predicted"/>
<feature type="compositionally biased region" description="Polar residues" evidence="1">
    <location>
        <begin position="28"/>
        <end position="42"/>
    </location>
</feature>
<dbReference type="RefSeq" id="WP_101624727.1">
    <property type="nucleotide sequence ID" value="NZ_FXZC01000006.1"/>
</dbReference>
<organism evidence="3 4">
    <name type="scientific">Brevibacterium casei CIP 102111</name>
    <dbReference type="NCBI Taxonomy" id="1255625"/>
    <lineage>
        <taxon>Bacteria</taxon>
        <taxon>Bacillati</taxon>
        <taxon>Actinomycetota</taxon>
        <taxon>Actinomycetes</taxon>
        <taxon>Micrococcales</taxon>
        <taxon>Brevibacteriaceae</taxon>
        <taxon>Brevibacterium</taxon>
    </lineage>
</organism>
<feature type="chain" id="PRO_5039312504" description="DUF4352 domain-containing protein" evidence="2">
    <location>
        <begin position="21"/>
        <end position="220"/>
    </location>
</feature>
<accession>A0A2H1K532</accession>
<reference evidence="3 4" key="1">
    <citation type="submission" date="2017-03" db="EMBL/GenBank/DDBJ databases">
        <authorList>
            <person name="Afonso C.L."/>
            <person name="Miller P.J."/>
            <person name="Scott M.A."/>
            <person name="Spackman E."/>
            <person name="Goraichik I."/>
            <person name="Dimitrov K.M."/>
            <person name="Suarez D.L."/>
            <person name="Swayne D.E."/>
        </authorList>
    </citation>
    <scope>NUCLEOTIDE SEQUENCE [LARGE SCALE GENOMIC DNA]</scope>
    <source>
        <strain evidence="3 4">CIP 102111</strain>
    </source>
</reference>
<sequence length="220" mass="23163">MKRMTAIASVLGLLALSACTSETDEPSSDSQVAESVPQANETQDADGDYVQTEADAPAAPTGATSYTDDGTGRFDFGSTATFPSGMKLAIDYLGETKLSERGVASDCDAGDPVAVFELTISNHTGSTTNPSRTLDISGEYYKDGVGLRTDPVRVESPNVVDNWQGKKLDKAMSISELPDGETATAYAGMCRPDASNDVKNVYGTFANEEVVTPFWATSVS</sequence>
<dbReference type="Proteomes" id="UP000234333">
    <property type="component" value="Unassembled WGS sequence"/>
</dbReference>
<evidence type="ECO:0000313" key="3">
    <source>
        <dbReference type="EMBL" id="SMX94833.1"/>
    </source>
</evidence>
<feature type="region of interest" description="Disordered" evidence="1">
    <location>
        <begin position="20"/>
        <end position="70"/>
    </location>
</feature>